<feature type="repeat" description="ANK" evidence="3">
    <location>
        <begin position="272"/>
        <end position="304"/>
    </location>
</feature>
<dbReference type="SUPFAM" id="SSF48403">
    <property type="entry name" value="Ankyrin repeat"/>
    <property type="match status" value="1"/>
</dbReference>
<dbReference type="PROSITE" id="PS50088">
    <property type="entry name" value="ANK_REPEAT"/>
    <property type="match status" value="8"/>
</dbReference>
<keyword evidence="1" id="KW-0677">Repeat</keyword>
<dbReference type="OrthoDB" id="195446at2759"/>
<feature type="repeat" description="ANK" evidence="3">
    <location>
        <begin position="204"/>
        <end position="236"/>
    </location>
</feature>
<dbReference type="eggNOG" id="KOG4177">
    <property type="taxonomic scope" value="Eukaryota"/>
</dbReference>
<accession>D8LH19</accession>
<dbReference type="Pfam" id="PF12796">
    <property type="entry name" value="Ank_2"/>
    <property type="match status" value="2"/>
</dbReference>
<proteinExistence type="predicted"/>
<dbReference type="GO" id="GO:0005634">
    <property type="term" value="C:nucleus"/>
    <property type="evidence" value="ECO:0007669"/>
    <property type="project" value="TreeGrafter"/>
</dbReference>
<dbReference type="InterPro" id="IPR036770">
    <property type="entry name" value="Ankyrin_rpt-contain_sf"/>
</dbReference>
<dbReference type="AlphaFoldDB" id="D8LH19"/>
<feature type="repeat" description="ANK" evidence="3">
    <location>
        <begin position="351"/>
        <end position="387"/>
    </location>
</feature>
<name>D8LH19_ECTSI</name>
<gene>
    <name evidence="4" type="ORF">Esi_0186_0020</name>
</gene>
<reference evidence="4 5" key="1">
    <citation type="journal article" date="2010" name="Nature">
        <title>The Ectocarpus genome and the independent evolution of multicellularity in brown algae.</title>
        <authorList>
            <person name="Cock J.M."/>
            <person name="Sterck L."/>
            <person name="Rouze P."/>
            <person name="Scornet D."/>
            <person name="Allen A.E."/>
            <person name="Amoutzias G."/>
            <person name="Anthouard V."/>
            <person name="Artiguenave F."/>
            <person name="Aury J.M."/>
            <person name="Badger J.H."/>
            <person name="Beszteri B."/>
            <person name="Billiau K."/>
            <person name="Bonnet E."/>
            <person name="Bothwell J.H."/>
            <person name="Bowler C."/>
            <person name="Boyen C."/>
            <person name="Brownlee C."/>
            <person name="Carrano C.J."/>
            <person name="Charrier B."/>
            <person name="Cho G.Y."/>
            <person name="Coelho S.M."/>
            <person name="Collen J."/>
            <person name="Corre E."/>
            <person name="Da Silva C."/>
            <person name="Delage L."/>
            <person name="Delaroque N."/>
            <person name="Dittami S.M."/>
            <person name="Doulbeau S."/>
            <person name="Elias M."/>
            <person name="Farnham G."/>
            <person name="Gachon C.M."/>
            <person name="Gschloessl B."/>
            <person name="Heesch S."/>
            <person name="Jabbari K."/>
            <person name="Jubin C."/>
            <person name="Kawai H."/>
            <person name="Kimura K."/>
            <person name="Kloareg B."/>
            <person name="Kupper F.C."/>
            <person name="Lang D."/>
            <person name="Le Bail A."/>
            <person name="Leblanc C."/>
            <person name="Lerouge P."/>
            <person name="Lohr M."/>
            <person name="Lopez P.J."/>
            <person name="Martens C."/>
            <person name="Maumus F."/>
            <person name="Michel G."/>
            <person name="Miranda-Saavedra D."/>
            <person name="Morales J."/>
            <person name="Moreau H."/>
            <person name="Motomura T."/>
            <person name="Nagasato C."/>
            <person name="Napoli C.A."/>
            <person name="Nelson D.R."/>
            <person name="Nyvall-Collen P."/>
            <person name="Peters A.F."/>
            <person name="Pommier C."/>
            <person name="Potin P."/>
            <person name="Poulain J."/>
            <person name="Quesneville H."/>
            <person name="Read B."/>
            <person name="Rensing S.A."/>
            <person name="Ritter A."/>
            <person name="Rousvoal S."/>
            <person name="Samanta M."/>
            <person name="Samson G."/>
            <person name="Schroeder D.C."/>
            <person name="Segurens B."/>
            <person name="Strittmatter M."/>
            <person name="Tonon T."/>
            <person name="Tregear J.W."/>
            <person name="Valentin K."/>
            <person name="von Dassow P."/>
            <person name="Yamagishi T."/>
            <person name="Van de Peer Y."/>
            <person name="Wincker P."/>
        </authorList>
    </citation>
    <scope>NUCLEOTIDE SEQUENCE [LARGE SCALE GENOMIC DNA]</scope>
    <source>
        <strain evidence="5">Ec32 / CCAP1310/4</strain>
    </source>
</reference>
<dbReference type="GO" id="GO:0000976">
    <property type="term" value="F:transcription cis-regulatory region binding"/>
    <property type="evidence" value="ECO:0007669"/>
    <property type="project" value="TreeGrafter"/>
</dbReference>
<dbReference type="InParanoid" id="D8LH19"/>
<evidence type="ECO:0000256" key="1">
    <source>
        <dbReference type="ARBA" id="ARBA00022737"/>
    </source>
</evidence>
<dbReference type="STRING" id="2880.D8LH19"/>
<evidence type="ECO:0000313" key="4">
    <source>
        <dbReference type="EMBL" id="CBN75872.1"/>
    </source>
</evidence>
<organism evidence="4 5">
    <name type="scientific">Ectocarpus siliculosus</name>
    <name type="common">Brown alga</name>
    <name type="synonym">Conferva siliculosa</name>
    <dbReference type="NCBI Taxonomy" id="2880"/>
    <lineage>
        <taxon>Eukaryota</taxon>
        <taxon>Sar</taxon>
        <taxon>Stramenopiles</taxon>
        <taxon>Ochrophyta</taxon>
        <taxon>PX clade</taxon>
        <taxon>Phaeophyceae</taxon>
        <taxon>Ectocarpales</taxon>
        <taxon>Ectocarpaceae</taxon>
        <taxon>Ectocarpus</taxon>
    </lineage>
</organism>
<dbReference type="PROSITE" id="PS50297">
    <property type="entry name" value="ANK_REP_REGION"/>
    <property type="match status" value="7"/>
</dbReference>
<feature type="repeat" description="ANK" evidence="3">
    <location>
        <begin position="138"/>
        <end position="170"/>
    </location>
</feature>
<dbReference type="PANTHER" id="PTHR24193:SF121">
    <property type="entry name" value="ADA2A-CONTAINING COMPLEX COMPONENT 3, ISOFORM D"/>
    <property type="match status" value="1"/>
</dbReference>
<dbReference type="GO" id="GO:0045944">
    <property type="term" value="P:positive regulation of transcription by RNA polymerase II"/>
    <property type="evidence" value="ECO:0007669"/>
    <property type="project" value="TreeGrafter"/>
</dbReference>
<dbReference type="Proteomes" id="UP000002630">
    <property type="component" value="Linkage Group LG16"/>
</dbReference>
<dbReference type="EMBL" id="FN649741">
    <property type="protein sequence ID" value="CBN75872.1"/>
    <property type="molecule type" value="Genomic_DNA"/>
</dbReference>
<feature type="repeat" description="ANK" evidence="3">
    <location>
        <begin position="105"/>
        <end position="137"/>
    </location>
</feature>
<feature type="repeat" description="ANK" evidence="3">
    <location>
        <begin position="316"/>
        <end position="350"/>
    </location>
</feature>
<dbReference type="OMA" id="HEACIEG"/>
<keyword evidence="5" id="KW-1185">Reference proteome</keyword>
<dbReference type="EMBL" id="FN648333">
    <property type="protein sequence ID" value="CBN75872.1"/>
    <property type="molecule type" value="Genomic_DNA"/>
</dbReference>
<protein>
    <submittedName>
        <fullName evidence="4">Ankyrin repeat protein</fullName>
    </submittedName>
</protein>
<dbReference type="PRINTS" id="PR01415">
    <property type="entry name" value="ANKYRIN"/>
</dbReference>
<dbReference type="Gene3D" id="1.25.40.20">
    <property type="entry name" value="Ankyrin repeat-containing domain"/>
    <property type="match status" value="3"/>
</dbReference>
<evidence type="ECO:0000256" key="2">
    <source>
        <dbReference type="ARBA" id="ARBA00023043"/>
    </source>
</evidence>
<dbReference type="PANTHER" id="PTHR24193">
    <property type="entry name" value="ANKYRIN REPEAT PROTEIN"/>
    <property type="match status" value="1"/>
</dbReference>
<dbReference type="SMART" id="SM00248">
    <property type="entry name" value="ANK"/>
    <property type="match status" value="10"/>
</dbReference>
<dbReference type="Pfam" id="PF00023">
    <property type="entry name" value="Ank"/>
    <property type="match status" value="2"/>
</dbReference>
<sequence>MANFDERTAALGGTEEQLFKLVSRHATPAQWAEWLRAPLEHAVAEGNQHLASTLLRAGADGGAGWKGCDGRSLLDVAVQGGNSKTVSALLEAGSLGDVNAVTGSDRRSPLHRAIAGGHTAVARVLMLAGAGVSLLDSDNRSALHYALRGGHRVLAGDVMIAGADVNAKDSCGETPLHIAAAAGDGHSVCTLLRRGASVGAADGQGRCPLHAAVRAGHTVAAEALLKAGADPSARYGSSLKFSPLQLACSSREAAMTRALLKHGADVKSCDGFGFTALHWAAYRGKPCVIEALVGAGADLEARSSQVWLPGHRDSHVGLTPLHIAAFFRRSNTPRMALLLQRGADVNAADGHGRTPLHIVAAAPATDSSAADIDFLLRRGADETAEDNFGRTPEQVVVTRSSSAEPLKRLLRRAPADRAWRRRGPLVLSRVRAEREEEDSRVVGGKVLRQGAECAGGDASGGRDVGGGVLARVVGLEAEEVFRAIVGFV</sequence>
<evidence type="ECO:0000256" key="3">
    <source>
        <dbReference type="PROSITE-ProRule" id="PRU00023"/>
    </source>
</evidence>
<dbReference type="InterPro" id="IPR002110">
    <property type="entry name" value="Ankyrin_rpt"/>
</dbReference>
<feature type="repeat" description="ANK" evidence="3">
    <location>
        <begin position="239"/>
        <end position="271"/>
    </location>
</feature>
<evidence type="ECO:0000313" key="5">
    <source>
        <dbReference type="Proteomes" id="UP000002630"/>
    </source>
</evidence>
<dbReference type="InterPro" id="IPR050663">
    <property type="entry name" value="Ankyrin-SOCS_Box"/>
</dbReference>
<keyword evidence="2 3" id="KW-0040">ANK repeat</keyword>
<feature type="repeat" description="ANK" evidence="3">
    <location>
        <begin position="171"/>
        <end position="203"/>
    </location>
</feature>